<evidence type="ECO:0000259" key="1">
    <source>
        <dbReference type="Pfam" id="PF13228"/>
    </source>
</evidence>
<dbReference type="Pfam" id="PF13228">
    <property type="entry name" value="DUF4037"/>
    <property type="match status" value="1"/>
</dbReference>
<organism evidence="2 3">
    <name type="scientific">Cellulomonas alba</name>
    <dbReference type="NCBI Taxonomy" id="3053467"/>
    <lineage>
        <taxon>Bacteria</taxon>
        <taxon>Bacillati</taxon>
        <taxon>Actinomycetota</taxon>
        <taxon>Actinomycetes</taxon>
        <taxon>Micrococcales</taxon>
        <taxon>Cellulomonadaceae</taxon>
        <taxon>Cellulomonas</taxon>
    </lineage>
</organism>
<gene>
    <name evidence="2" type="ORF">QRT04_05605</name>
</gene>
<reference evidence="2 3" key="1">
    <citation type="submission" date="2023-06" db="EMBL/GenBank/DDBJ databases">
        <title>Cellulomonas sp. MW4 Whole genome sequence.</title>
        <authorList>
            <person name="Park S."/>
        </authorList>
    </citation>
    <scope>NUCLEOTIDE SEQUENCE [LARGE SCALE GENOMIC DNA]</scope>
    <source>
        <strain evidence="2 3">MW4</strain>
    </source>
</reference>
<keyword evidence="3" id="KW-1185">Reference proteome</keyword>
<proteinExistence type="predicted"/>
<accession>A0ABT7SE07</accession>
<sequence length="344" mass="37543">MNDRPGTGIDVAREYFHAVVGRVVDRACPGVGYAAARVGPGSDVLGLDDTVSRDHDWGLRLQVFTDAGAVDDVRRALERDLPETFLGLPTRIQYSGSDRASLGIDVATVGSFARRRLGFDPRAGMTDAQWLSVTGQAALEVVAGEVFADGPGDLTQLRDVLTWYPDDIWRYVVACGWHRIHQELPLMGRAGDRGDELGSRVIAARLTDAAVHLAFTLSRRWAPYSKWRGTAFRALPVASRIDDHLRRALGATSWVERGDGLRSALEELARLQADAGLPSCEEPIVPFWDRPYLSVEPTLVPAIHASITDPAAQGLPRGLGSIEQRTDNVDILVDAHRRIAVVTV</sequence>
<dbReference type="InterPro" id="IPR025117">
    <property type="entry name" value="DUF4037"/>
</dbReference>
<evidence type="ECO:0000313" key="2">
    <source>
        <dbReference type="EMBL" id="MDM7854400.1"/>
    </source>
</evidence>
<protein>
    <submittedName>
        <fullName evidence="2">DUF4037 domain-containing protein</fullName>
    </submittedName>
</protein>
<feature type="domain" description="DUF4037" evidence="1">
    <location>
        <begin position="130"/>
        <end position="227"/>
    </location>
</feature>
<evidence type="ECO:0000313" key="3">
    <source>
        <dbReference type="Proteomes" id="UP001529338"/>
    </source>
</evidence>
<dbReference type="RefSeq" id="WP_289454144.1">
    <property type="nucleotide sequence ID" value="NZ_JAUCGQ010000001.1"/>
</dbReference>
<dbReference type="EMBL" id="JAUCGQ010000001">
    <property type="protein sequence ID" value="MDM7854400.1"/>
    <property type="molecule type" value="Genomic_DNA"/>
</dbReference>
<name>A0ABT7SE07_9CELL</name>
<dbReference type="Proteomes" id="UP001529338">
    <property type="component" value="Unassembled WGS sequence"/>
</dbReference>
<comment type="caution">
    <text evidence="2">The sequence shown here is derived from an EMBL/GenBank/DDBJ whole genome shotgun (WGS) entry which is preliminary data.</text>
</comment>